<evidence type="ECO:0000256" key="2">
    <source>
        <dbReference type="SAM" id="MobiDB-lite"/>
    </source>
</evidence>
<dbReference type="GO" id="GO:0003690">
    <property type="term" value="F:double-stranded DNA binding"/>
    <property type="evidence" value="ECO:0007669"/>
    <property type="project" value="InterPro"/>
</dbReference>
<dbReference type="AlphaFoldDB" id="A0AAD9PT33"/>
<proteinExistence type="predicted"/>
<dbReference type="Pfam" id="PF00098">
    <property type="entry name" value="zf-CCHC"/>
    <property type="match status" value="1"/>
</dbReference>
<reference evidence="4" key="1">
    <citation type="journal article" date="2023" name="G3 (Bethesda)">
        <title>Whole genome assembly and annotation of the endangered Caribbean coral Acropora cervicornis.</title>
        <authorList>
            <person name="Selwyn J.D."/>
            <person name="Vollmer S.V."/>
        </authorList>
    </citation>
    <scope>NUCLEOTIDE SEQUENCE</scope>
    <source>
        <strain evidence="4">K2</strain>
    </source>
</reference>
<evidence type="ECO:0000313" key="5">
    <source>
        <dbReference type="Proteomes" id="UP001249851"/>
    </source>
</evidence>
<dbReference type="PANTHER" id="PTHR22639">
    <property type="entry name" value="GAG-RELATED PROTEIN"/>
    <property type="match status" value="1"/>
</dbReference>
<name>A0AAD9PT33_ACRCE</name>
<dbReference type="SUPFAM" id="SSF57756">
    <property type="entry name" value="Retrovirus zinc finger-like domains"/>
    <property type="match status" value="1"/>
</dbReference>
<evidence type="ECO:0000313" key="4">
    <source>
        <dbReference type="EMBL" id="KAK2548185.1"/>
    </source>
</evidence>
<sequence length="388" mass="44418">METTEDLEVQDAQEDRIWSEEMEQHVQENANDGEPQENSLIAPSGDESDVPDAISKMMINGVKFTQSKESWKMDNENVRVRKSYSVYFTLDTQVPINKIFEALDGKGIEFEHILSVQRRLGSNTYVVSFSTAEAKSLILSSWDIEVCGYRAFVADCDHKISIVKIYNAPNEMPDSVLIGRLSVYGTVLSFRRDLVNDTVFNGIRTARMEIKHDIPSTVRIVGEFIKFWYPGQPKSCRRCGDLDHLIKDCVNIRCFNCEQSGHRVEQCPERPMCSICRSTSHPVRNCPYLLYSVNVERVSSSKNVSNSYAGAAKAPRTVAFTTTLSSASKTPENHNPKEKENRREKEVNESLRNRRHLREESSTEEEDSSSSDEEEWTTVRKKNKHRRR</sequence>
<dbReference type="InterPro" id="IPR001878">
    <property type="entry name" value="Znf_CCHC"/>
</dbReference>
<dbReference type="PROSITE" id="PS50158">
    <property type="entry name" value="ZF_CCHC"/>
    <property type="match status" value="1"/>
</dbReference>
<dbReference type="Proteomes" id="UP001249851">
    <property type="component" value="Unassembled WGS sequence"/>
</dbReference>
<protein>
    <submittedName>
        <fullName evidence="4">Zinc finger CCHC domain-containing protein 3</fullName>
    </submittedName>
</protein>
<reference evidence="4" key="2">
    <citation type="journal article" date="2023" name="Science">
        <title>Genomic signatures of disease resistance in endangered staghorn corals.</title>
        <authorList>
            <person name="Vollmer S.V."/>
            <person name="Selwyn J.D."/>
            <person name="Despard B.A."/>
            <person name="Roesel C.L."/>
        </authorList>
    </citation>
    <scope>NUCLEOTIDE SEQUENCE</scope>
    <source>
        <strain evidence="4">K2</strain>
    </source>
</reference>
<dbReference type="GO" id="GO:0003723">
    <property type="term" value="F:RNA binding"/>
    <property type="evidence" value="ECO:0007669"/>
    <property type="project" value="InterPro"/>
</dbReference>
<keyword evidence="1" id="KW-0862">Zinc</keyword>
<organism evidence="4 5">
    <name type="scientific">Acropora cervicornis</name>
    <name type="common">Staghorn coral</name>
    <dbReference type="NCBI Taxonomy" id="6130"/>
    <lineage>
        <taxon>Eukaryota</taxon>
        <taxon>Metazoa</taxon>
        <taxon>Cnidaria</taxon>
        <taxon>Anthozoa</taxon>
        <taxon>Hexacorallia</taxon>
        <taxon>Scleractinia</taxon>
        <taxon>Astrocoeniina</taxon>
        <taxon>Acroporidae</taxon>
        <taxon>Acropora</taxon>
    </lineage>
</organism>
<dbReference type="InterPro" id="IPR036875">
    <property type="entry name" value="Znf_CCHC_sf"/>
</dbReference>
<comment type="caution">
    <text evidence="4">The sequence shown here is derived from an EMBL/GenBank/DDBJ whole genome shotgun (WGS) entry which is preliminary data.</text>
</comment>
<evidence type="ECO:0000256" key="1">
    <source>
        <dbReference type="PROSITE-ProRule" id="PRU00047"/>
    </source>
</evidence>
<dbReference type="Gene3D" id="4.10.60.10">
    <property type="entry name" value="Zinc finger, CCHC-type"/>
    <property type="match status" value="1"/>
</dbReference>
<feature type="compositionally biased region" description="Basic and acidic residues" evidence="2">
    <location>
        <begin position="331"/>
        <end position="361"/>
    </location>
</feature>
<gene>
    <name evidence="4" type="ORF">P5673_031647</name>
</gene>
<dbReference type="EMBL" id="JARQWQ010000153">
    <property type="protein sequence ID" value="KAK2548185.1"/>
    <property type="molecule type" value="Genomic_DNA"/>
</dbReference>
<dbReference type="InterPro" id="IPR042509">
    <property type="entry name" value="ZCCHC3"/>
</dbReference>
<feature type="compositionally biased region" description="Acidic residues" evidence="2">
    <location>
        <begin position="362"/>
        <end position="376"/>
    </location>
</feature>
<keyword evidence="1" id="KW-0479">Metal-binding</keyword>
<keyword evidence="1" id="KW-0863">Zinc-finger</keyword>
<dbReference type="SMART" id="SM00343">
    <property type="entry name" value="ZnF_C2HC"/>
    <property type="match status" value="3"/>
</dbReference>
<keyword evidence="5" id="KW-1185">Reference proteome</keyword>
<accession>A0AAD9PT33</accession>
<dbReference type="GO" id="GO:0002218">
    <property type="term" value="P:activation of innate immune response"/>
    <property type="evidence" value="ECO:0007669"/>
    <property type="project" value="InterPro"/>
</dbReference>
<feature type="compositionally biased region" description="Basic residues" evidence="2">
    <location>
        <begin position="379"/>
        <end position="388"/>
    </location>
</feature>
<dbReference type="GO" id="GO:0008270">
    <property type="term" value="F:zinc ion binding"/>
    <property type="evidence" value="ECO:0007669"/>
    <property type="project" value="UniProtKB-KW"/>
</dbReference>
<dbReference type="PANTHER" id="PTHR22639:SF3">
    <property type="entry name" value="ZINC FINGER CCHC DOMAIN-CONTAINING PROTEIN 3"/>
    <property type="match status" value="1"/>
</dbReference>
<feature type="domain" description="CCHC-type" evidence="3">
    <location>
        <begin position="253"/>
        <end position="269"/>
    </location>
</feature>
<feature type="region of interest" description="Disordered" evidence="2">
    <location>
        <begin position="323"/>
        <end position="388"/>
    </location>
</feature>
<evidence type="ECO:0000259" key="3">
    <source>
        <dbReference type="PROSITE" id="PS50158"/>
    </source>
</evidence>
<feature type="region of interest" description="Disordered" evidence="2">
    <location>
        <begin position="21"/>
        <end position="47"/>
    </location>
</feature>